<feature type="coiled-coil region" evidence="1">
    <location>
        <begin position="151"/>
        <end position="178"/>
    </location>
</feature>
<protein>
    <submittedName>
        <fullName evidence="3">Effector</fullName>
    </submittedName>
</protein>
<dbReference type="GeneID" id="93018546"/>
<evidence type="ECO:0000256" key="1">
    <source>
        <dbReference type="SAM" id="Coils"/>
    </source>
</evidence>
<evidence type="ECO:0000313" key="3">
    <source>
        <dbReference type="EMBL" id="MDO8054517.1"/>
    </source>
</evidence>
<reference evidence="3 4" key="1">
    <citation type="journal article" date="2023" name="Int. J. Syst. Evol. Microbiol.">
        <title>The observation of taxonomic boundaries for the 16SrII and 16SrXXV phytoplasmas using genome-based delimitation.</title>
        <authorList>
            <person name="Rodrigues Jardim B."/>
            <person name="Tran-Nguyen L.T.T."/>
            <person name="Gambley C."/>
            <person name="Al-Sadi A.M."/>
            <person name="Al-Subhi A.M."/>
            <person name="Foissac X."/>
            <person name="Salar P."/>
            <person name="Cai H."/>
            <person name="Yang J.Y."/>
            <person name="Davis R."/>
            <person name="Jones L."/>
            <person name="Rodoni B."/>
            <person name="Constable F.E."/>
        </authorList>
    </citation>
    <scope>NUCLEOTIDE SEQUENCE [LARGE SCALE GENOMIC DNA]</scope>
    <source>
        <strain evidence="3">BAWM-OMN-P26</strain>
    </source>
</reference>
<organism evidence="3 4">
    <name type="scientific">Candidatus Phytoplasma australasiaticum subsp. australasiaticum</name>
    <dbReference type="NCBI Taxonomy" id="2832407"/>
    <lineage>
        <taxon>Bacteria</taxon>
        <taxon>Bacillati</taxon>
        <taxon>Mycoplasmatota</taxon>
        <taxon>Mollicutes</taxon>
        <taxon>Acholeplasmatales</taxon>
        <taxon>Acholeplasmataceae</taxon>
        <taxon>Candidatus Phytoplasma</taxon>
        <taxon>16SrII (Peanut WB group)</taxon>
        <taxon>Candidatus Phytoplasma australasiaticum</taxon>
    </lineage>
</organism>
<keyword evidence="4" id="KW-1185">Reference proteome</keyword>
<dbReference type="Proteomes" id="UP001170651">
    <property type="component" value="Unassembled WGS sequence"/>
</dbReference>
<feature type="transmembrane region" description="Helical" evidence="2">
    <location>
        <begin position="9"/>
        <end position="26"/>
    </location>
</feature>
<keyword evidence="2" id="KW-1133">Transmembrane helix</keyword>
<evidence type="ECO:0000313" key="4">
    <source>
        <dbReference type="Proteomes" id="UP001170651"/>
    </source>
</evidence>
<keyword evidence="2" id="KW-0812">Transmembrane</keyword>
<dbReference type="EMBL" id="JAOSIW010000008">
    <property type="protein sequence ID" value="MDO8054517.1"/>
    <property type="molecule type" value="Genomic_DNA"/>
</dbReference>
<proteinExistence type="predicted"/>
<comment type="caution">
    <text evidence="3">The sequence shown here is derived from an EMBL/GenBank/DDBJ whole genome shotgun (WGS) entry which is preliminary data.</text>
</comment>
<evidence type="ECO:0000256" key="2">
    <source>
        <dbReference type="SAM" id="Phobius"/>
    </source>
</evidence>
<keyword evidence="1" id="KW-0175">Coiled coil</keyword>
<dbReference type="RefSeq" id="WP_213680340.1">
    <property type="nucleotide sequence ID" value="NZ_JAOSIV010000006.1"/>
</dbReference>
<sequence>MNKIINKKFLIIFLLLIFISIFYYLLTVKKNNFFIFNHLQNHNLAHIPKILQRQPKSESKKEENLKILNKYYHLLRFIEKIYIKYQNKVEKIDKELNLYQKDSLNLNKELRHYKNLEKIFNNKIVQITKELDLQKKTLIEHKIYSFKKSSLMIEEQHLQELKQKHDDMKKIIQAKKDQIQQTKIKIIELAKAKNIYYETLYNLSGYPESQTLSKLTHRQQLINTKKLITIPEKQE</sequence>
<dbReference type="AlphaFoldDB" id="A0A9K3STL8"/>
<accession>A0A9K3STL8</accession>
<feature type="coiled-coil region" evidence="1">
    <location>
        <begin position="82"/>
        <end position="109"/>
    </location>
</feature>
<gene>
    <name evidence="3" type="ORF">OC696_01390</name>
</gene>
<name>A0A9K3STL8_9MOLU</name>
<keyword evidence="2" id="KW-0472">Membrane</keyword>